<sequence>MEDELIPTWGLLAAGADPTFTVLTATAGEELYFMAGDVIKFPRAGECMLITGTSDTDNTITVKRAFGDTTSAELCSTDYYFKIGTAFAEGSTSGDLSTKGTILSEKTNYLQIFRKSVEITRTMANTELYGGADRPFQRKKKGIELMREMERTFYFGEPKSDTGTTHPTRSTGGIDYWIATNETDASGTLTESEFEGFLRTVFRYGSNSRYLFSAPLILSVISLWAQKIRDRFNGVLGLLCRKI</sequence>
<evidence type="ECO:0000313" key="2">
    <source>
        <dbReference type="EMBL" id="QJA72919.1"/>
    </source>
</evidence>
<protein>
    <submittedName>
        <fullName evidence="1">Putative capsid protein</fullName>
    </submittedName>
</protein>
<dbReference type="EMBL" id="MT141298">
    <property type="protein sequence ID" value="QJA57903.1"/>
    <property type="molecule type" value="Genomic_DNA"/>
</dbReference>
<proteinExistence type="predicted"/>
<dbReference type="Pfam" id="PF17236">
    <property type="entry name" value="SU10_MCP"/>
    <property type="match status" value="1"/>
</dbReference>
<reference evidence="1" key="1">
    <citation type="submission" date="2020-03" db="EMBL/GenBank/DDBJ databases">
        <title>The deep terrestrial virosphere.</title>
        <authorList>
            <person name="Holmfeldt K."/>
            <person name="Nilsson E."/>
            <person name="Simone D."/>
            <person name="Lopez-Fernandez M."/>
            <person name="Wu X."/>
            <person name="de Brujin I."/>
            <person name="Lundin D."/>
            <person name="Andersson A."/>
            <person name="Bertilsson S."/>
            <person name="Dopson M."/>
        </authorList>
    </citation>
    <scope>NUCLEOTIDE SEQUENCE</scope>
    <source>
        <strain evidence="2">MM415A02562</strain>
        <strain evidence="1">MM415B01538</strain>
    </source>
</reference>
<dbReference type="EMBL" id="MT141988">
    <property type="protein sequence ID" value="QJA72919.1"/>
    <property type="molecule type" value="Genomic_DNA"/>
</dbReference>
<accession>A0A6M3IKH4</accession>
<dbReference type="InterPro" id="IPR035198">
    <property type="entry name" value="SU10_MCP"/>
</dbReference>
<organism evidence="1">
    <name type="scientific">viral metagenome</name>
    <dbReference type="NCBI Taxonomy" id="1070528"/>
    <lineage>
        <taxon>unclassified sequences</taxon>
        <taxon>metagenomes</taxon>
        <taxon>organismal metagenomes</taxon>
    </lineage>
</organism>
<evidence type="ECO:0000313" key="1">
    <source>
        <dbReference type="EMBL" id="QJA57903.1"/>
    </source>
</evidence>
<dbReference type="AlphaFoldDB" id="A0A6M3IKH4"/>
<gene>
    <name evidence="2" type="ORF">MM415A02562_0006</name>
    <name evidence="1" type="ORF">MM415B01538_0010</name>
</gene>
<name>A0A6M3IKH4_9ZZZZ</name>